<dbReference type="InterPro" id="IPR051038">
    <property type="entry name" value="RMT2/GAMT_Mtase"/>
</dbReference>
<evidence type="ECO:0000256" key="2">
    <source>
        <dbReference type="ARBA" id="ARBA00022679"/>
    </source>
</evidence>
<gene>
    <name evidence="6" type="ORF">HGUI_03507</name>
</gene>
<keyword evidence="7" id="KW-1185">Reference proteome</keyword>
<keyword evidence="2" id="KW-0808">Transferase</keyword>
<evidence type="ECO:0000256" key="3">
    <source>
        <dbReference type="ARBA" id="ARBA00022691"/>
    </source>
</evidence>
<dbReference type="PANTHER" id="PTHR32379">
    <property type="entry name" value="GUANIDINOACETATE N-METHYLTRANSFERASE"/>
    <property type="match status" value="1"/>
</dbReference>
<dbReference type="AlphaFoldDB" id="A0A1L0B870"/>
<dbReference type="OrthoDB" id="19014at2759"/>
<dbReference type="GO" id="GO:0005737">
    <property type="term" value="C:cytoplasm"/>
    <property type="evidence" value="ECO:0007669"/>
    <property type="project" value="EnsemblFungi"/>
</dbReference>
<dbReference type="VEuPathDB" id="FungiDB:HGUI_03507"/>
<evidence type="ECO:0000256" key="1">
    <source>
        <dbReference type="ARBA" id="ARBA00022603"/>
    </source>
</evidence>
<dbReference type="GO" id="GO:0032259">
    <property type="term" value="P:methylation"/>
    <property type="evidence" value="ECO:0007669"/>
    <property type="project" value="UniProtKB-KW"/>
</dbReference>
<organism evidence="6 7">
    <name type="scientific">Hanseniaspora guilliermondii</name>
    <dbReference type="NCBI Taxonomy" id="56406"/>
    <lineage>
        <taxon>Eukaryota</taxon>
        <taxon>Fungi</taxon>
        <taxon>Dikarya</taxon>
        <taxon>Ascomycota</taxon>
        <taxon>Saccharomycotina</taxon>
        <taxon>Saccharomycetes</taxon>
        <taxon>Saccharomycodales</taxon>
        <taxon>Saccharomycodaceae</taxon>
        <taxon>Hanseniaspora</taxon>
    </lineage>
</organism>
<dbReference type="InterPro" id="IPR026480">
    <property type="entry name" value="RMT2_dom"/>
</dbReference>
<feature type="domain" description="RMT2" evidence="5">
    <location>
        <begin position="233"/>
        <end position="489"/>
    </location>
</feature>
<proteinExistence type="predicted"/>
<dbReference type="EMBL" id="FQNF01000093">
    <property type="protein sequence ID" value="SGZ41307.1"/>
    <property type="molecule type" value="Genomic_DNA"/>
</dbReference>
<evidence type="ECO:0000259" key="5">
    <source>
        <dbReference type="PROSITE" id="PS51559"/>
    </source>
</evidence>
<protein>
    <recommendedName>
        <fullName evidence="5">RMT2 domain-containing protein</fullName>
    </recommendedName>
</protein>
<evidence type="ECO:0000256" key="4">
    <source>
        <dbReference type="SAM" id="MobiDB-lite"/>
    </source>
</evidence>
<dbReference type="PANTHER" id="PTHR32379:SF1">
    <property type="entry name" value="GUANIDINOACETATE N-METHYLTRANSFERASE"/>
    <property type="match status" value="1"/>
</dbReference>
<dbReference type="InterPro" id="IPR029063">
    <property type="entry name" value="SAM-dependent_MTases_sf"/>
</dbReference>
<dbReference type="Gene3D" id="3.40.50.150">
    <property type="entry name" value="Vaccinia Virus protein VP39"/>
    <property type="match status" value="1"/>
</dbReference>
<dbReference type="PROSITE" id="PS51559">
    <property type="entry name" value="SAM_RMT2"/>
    <property type="match status" value="1"/>
</dbReference>
<evidence type="ECO:0000313" key="6">
    <source>
        <dbReference type="EMBL" id="SGZ41307.1"/>
    </source>
</evidence>
<dbReference type="GO" id="GO:0005634">
    <property type="term" value="C:nucleus"/>
    <property type="evidence" value="ECO:0007669"/>
    <property type="project" value="EnsemblFungi"/>
</dbReference>
<dbReference type="GO" id="GO:0019702">
    <property type="term" value="F:protein arginine N5-methyltransferase activity"/>
    <property type="evidence" value="ECO:0007669"/>
    <property type="project" value="EnsemblFungi"/>
</dbReference>
<accession>A0A1L0B870</accession>
<dbReference type="Proteomes" id="UP000183365">
    <property type="component" value="Unassembled WGS sequence"/>
</dbReference>
<keyword evidence="1" id="KW-0489">Methyltransferase</keyword>
<keyword evidence="3" id="KW-0949">S-adenosyl-L-methionine</keyword>
<reference evidence="7" key="1">
    <citation type="submission" date="2016-11" db="EMBL/GenBank/DDBJ databases">
        <authorList>
            <person name="Guldener U."/>
        </authorList>
    </citation>
    <scope>NUCLEOTIDE SEQUENCE [LARGE SCALE GENOMIC DNA]</scope>
</reference>
<dbReference type="SUPFAM" id="SSF53335">
    <property type="entry name" value="S-adenosyl-L-methionine-dependent methyltransferases"/>
    <property type="match status" value="1"/>
</dbReference>
<name>A0A1L0B870_9ASCO</name>
<feature type="region of interest" description="Disordered" evidence="4">
    <location>
        <begin position="219"/>
        <end position="238"/>
    </location>
</feature>
<evidence type="ECO:0000313" key="7">
    <source>
        <dbReference type="Proteomes" id="UP000183365"/>
    </source>
</evidence>
<sequence length="489" mass="57133">MTKEVYLNELHRWALSPSSFPDFKISQHADEINLTLEEDFVVDTTANTTAAHILLKTYINDGDLSWFKEFLTFHDLSLSEEYPFLDTKVKNNQIIAHLEMLFNYGLIWNLKGCLENKTFGELVFPFGEGVVKKYQGNEDILDEKIKSWKNDTFAEFSSEKKHTLFDIYSLLKRKGMMAELLFRSLEESNVDFIDDLEGQDIVLGDIDDPEVLKLIQHESMDVEQSEAPQSKQRDMAGNQQDYLQSRLQYVGDTQLLTSNKDAVMMQWENKIMKLSADSLFSKTFHMDGFPAPNSDICDVDDDIINVLNIGFGMGIIDTYIQENIALLRSKYPNKQFHHYIIEAHPDVLEQMEKKNWFQMKHVHVLKGRWQDQLMSLLDQNIFFNGIYYDTFSEHYKDMLELYDTIIGMIKYENGIFSFFNGLGSDCVFFYDVYKDLVKLDLLEKYGLKCSYINTLVDTIDENTWDGISKNYFDCPVFYHPMITFNHEIE</sequence>